<dbReference type="PROSITE" id="PS51186">
    <property type="entry name" value="GNAT"/>
    <property type="match status" value="1"/>
</dbReference>
<keyword evidence="5" id="KW-1185">Reference proteome</keyword>
<accession>A0ABU9WXG9</accession>
<dbReference type="Gene3D" id="3.40.630.30">
    <property type="match status" value="1"/>
</dbReference>
<dbReference type="PANTHER" id="PTHR43877">
    <property type="entry name" value="AMINOALKYLPHOSPHONATE N-ACETYLTRANSFERASE-RELATED-RELATED"/>
    <property type="match status" value="1"/>
</dbReference>
<dbReference type="PANTHER" id="PTHR43877:SF2">
    <property type="entry name" value="AMINOALKYLPHOSPHONATE N-ACETYLTRANSFERASE-RELATED"/>
    <property type="match status" value="1"/>
</dbReference>
<dbReference type="SUPFAM" id="SSF55729">
    <property type="entry name" value="Acyl-CoA N-acyltransferases (Nat)"/>
    <property type="match status" value="1"/>
</dbReference>
<evidence type="ECO:0000256" key="1">
    <source>
        <dbReference type="ARBA" id="ARBA00022679"/>
    </source>
</evidence>
<sequence length="153" mass="16310">MQRIAVEPPRQPEAEELLALGAAYAHSLYPPGACFLLDVATLELPGVTFYVARVHGCAALVTPSQAGADAGELKRMFVRAEARGTGVAGAILGRIESDAPAVGLERIVLETGTRHTAALSFYPRHGYKPVPQFGEYVGEEFSVCFAKDLLPGR</sequence>
<gene>
    <name evidence="4" type="ORF">ABCQ75_04845</name>
</gene>
<evidence type="ECO:0000259" key="3">
    <source>
        <dbReference type="PROSITE" id="PS51186"/>
    </source>
</evidence>
<keyword evidence="2" id="KW-0012">Acyltransferase</keyword>
<reference evidence="4 5" key="1">
    <citation type="submission" date="2024-05" db="EMBL/GenBank/DDBJ databases">
        <title>Sinomonas sp. nov., isolated from a waste landfill.</title>
        <authorList>
            <person name="Zhao Y."/>
        </authorList>
    </citation>
    <scope>NUCLEOTIDE SEQUENCE [LARGE SCALE GENOMIC DNA]</scope>
    <source>
        <strain evidence="4 5">CCTCC AB2014300</strain>
    </source>
</reference>
<dbReference type="RefSeq" id="WP_345883465.1">
    <property type="nucleotide sequence ID" value="NZ_JBDFRB010000003.1"/>
</dbReference>
<keyword evidence="1" id="KW-0808">Transferase</keyword>
<feature type="domain" description="N-acetyltransferase" evidence="3">
    <location>
        <begin position="4"/>
        <end position="150"/>
    </location>
</feature>
<dbReference type="InterPro" id="IPR000182">
    <property type="entry name" value="GNAT_dom"/>
</dbReference>
<dbReference type="InterPro" id="IPR016181">
    <property type="entry name" value="Acyl_CoA_acyltransferase"/>
</dbReference>
<evidence type="ECO:0000256" key="2">
    <source>
        <dbReference type="ARBA" id="ARBA00023315"/>
    </source>
</evidence>
<dbReference type="InterPro" id="IPR050832">
    <property type="entry name" value="Bact_Acetyltransf"/>
</dbReference>
<dbReference type="CDD" id="cd04301">
    <property type="entry name" value="NAT_SF"/>
    <property type="match status" value="1"/>
</dbReference>
<evidence type="ECO:0000313" key="4">
    <source>
        <dbReference type="EMBL" id="MEN2743865.1"/>
    </source>
</evidence>
<dbReference type="Proteomes" id="UP001422074">
    <property type="component" value="Unassembled WGS sequence"/>
</dbReference>
<dbReference type="EMBL" id="JBDFRB010000003">
    <property type="protein sequence ID" value="MEN2743865.1"/>
    <property type="molecule type" value="Genomic_DNA"/>
</dbReference>
<dbReference type="Pfam" id="PF13508">
    <property type="entry name" value="Acetyltransf_7"/>
    <property type="match status" value="1"/>
</dbReference>
<proteinExistence type="predicted"/>
<name>A0ABU9WXG9_9MICC</name>
<organism evidence="4 5">
    <name type="scientific">Sinomonas halotolerans</name>
    <dbReference type="NCBI Taxonomy" id="1644133"/>
    <lineage>
        <taxon>Bacteria</taxon>
        <taxon>Bacillati</taxon>
        <taxon>Actinomycetota</taxon>
        <taxon>Actinomycetes</taxon>
        <taxon>Micrococcales</taxon>
        <taxon>Micrococcaceae</taxon>
        <taxon>Sinomonas</taxon>
    </lineage>
</organism>
<evidence type="ECO:0000313" key="5">
    <source>
        <dbReference type="Proteomes" id="UP001422074"/>
    </source>
</evidence>
<protein>
    <submittedName>
        <fullName evidence="4">GNAT family N-acetyltransferase</fullName>
    </submittedName>
</protein>
<comment type="caution">
    <text evidence="4">The sequence shown here is derived from an EMBL/GenBank/DDBJ whole genome shotgun (WGS) entry which is preliminary data.</text>
</comment>